<dbReference type="SUPFAM" id="SSF51206">
    <property type="entry name" value="cAMP-binding domain-like"/>
    <property type="match status" value="1"/>
</dbReference>
<evidence type="ECO:0000259" key="1">
    <source>
        <dbReference type="PROSITE" id="PS50042"/>
    </source>
</evidence>
<dbReference type="PROSITE" id="PS50042">
    <property type="entry name" value="CNMP_BINDING_3"/>
    <property type="match status" value="1"/>
</dbReference>
<protein>
    <submittedName>
        <fullName evidence="2">Cyclic nucleotide-binding domain-containing protein</fullName>
    </submittedName>
</protein>
<dbReference type="AlphaFoldDB" id="A0A8J7QAD0"/>
<dbReference type="RefSeq" id="WP_207860724.1">
    <property type="nucleotide sequence ID" value="NZ_JAFREP010000019.1"/>
</dbReference>
<feature type="domain" description="Cyclic nucleotide-binding" evidence="1">
    <location>
        <begin position="165"/>
        <end position="267"/>
    </location>
</feature>
<dbReference type="InterPro" id="IPR050397">
    <property type="entry name" value="Env_Response_Regulators"/>
</dbReference>
<dbReference type="Proteomes" id="UP000664417">
    <property type="component" value="Unassembled WGS sequence"/>
</dbReference>
<name>A0A8J7QAD0_9BACT</name>
<dbReference type="PANTHER" id="PTHR24567">
    <property type="entry name" value="CRP FAMILY TRANSCRIPTIONAL REGULATORY PROTEIN"/>
    <property type="match status" value="1"/>
</dbReference>
<evidence type="ECO:0000313" key="3">
    <source>
        <dbReference type="Proteomes" id="UP000664417"/>
    </source>
</evidence>
<keyword evidence="3" id="KW-1185">Reference proteome</keyword>
<comment type="caution">
    <text evidence="2">The sequence shown here is derived from an EMBL/GenBank/DDBJ whole genome shotgun (WGS) entry which is preliminary data.</text>
</comment>
<dbReference type="InterPro" id="IPR000595">
    <property type="entry name" value="cNMP-bd_dom"/>
</dbReference>
<dbReference type="InterPro" id="IPR018488">
    <property type="entry name" value="cNMP-bd_CS"/>
</dbReference>
<dbReference type="CDD" id="cd00038">
    <property type="entry name" value="CAP_ED"/>
    <property type="match status" value="1"/>
</dbReference>
<proteinExistence type="predicted"/>
<dbReference type="SUPFAM" id="SSF48452">
    <property type="entry name" value="TPR-like"/>
    <property type="match status" value="1"/>
</dbReference>
<reference evidence="2" key="1">
    <citation type="submission" date="2021-03" db="EMBL/GenBank/DDBJ databases">
        <authorList>
            <person name="Wang G."/>
        </authorList>
    </citation>
    <scope>NUCLEOTIDE SEQUENCE</scope>
    <source>
        <strain evidence="2">KCTC 12899</strain>
    </source>
</reference>
<dbReference type="EMBL" id="JAFREP010000019">
    <property type="protein sequence ID" value="MBO1320772.1"/>
    <property type="molecule type" value="Genomic_DNA"/>
</dbReference>
<evidence type="ECO:0000313" key="2">
    <source>
        <dbReference type="EMBL" id="MBO1320772.1"/>
    </source>
</evidence>
<dbReference type="GO" id="GO:0003700">
    <property type="term" value="F:DNA-binding transcription factor activity"/>
    <property type="evidence" value="ECO:0007669"/>
    <property type="project" value="TreeGrafter"/>
</dbReference>
<sequence length="298" mass="33727">MPLTNREIMKVNQLIAKQKYDAALKALEGVLKGDPSNHFFRKQKADILHRLGKKRECYSVCSAIVQDYMKSGFFTKALASLKHMKRLLPERKEELLQQERLIVSKIANEQKEKEPKAASPVDLSEGIPLAQPTDEDMIVQPGDFEIQFEHVDEPELSDALTFSPLFRRFSLEELQALLERLENRSYQPGEIIFTEGEPSTGMLVLVHGSARVYVRTRTGKSQQVRHLSEGAFFGEIGLITGKPRTATITCTESVEVLELNSQALETLSTSHPEVYDIIIGYVRQRLGSPEEVEARTRE</sequence>
<dbReference type="InterPro" id="IPR011990">
    <property type="entry name" value="TPR-like_helical_dom_sf"/>
</dbReference>
<dbReference type="InterPro" id="IPR014710">
    <property type="entry name" value="RmlC-like_jellyroll"/>
</dbReference>
<organism evidence="2 3">
    <name type="scientific">Acanthopleuribacter pedis</name>
    <dbReference type="NCBI Taxonomy" id="442870"/>
    <lineage>
        <taxon>Bacteria</taxon>
        <taxon>Pseudomonadati</taxon>
        <taxon>Acidobacteriota</taxon>
        <taxon>Holophagae</taxon>
        <taxon>Acanthopleuribacterales</taxon>
        <taxon>Acanthopleuribacteraceae</taxon>
        <taxon>Acanthopleuribacter</taxon>
    </lineage>
</organism>
<dbReference type="GO" id="GO:0005829">
    <property type="term" value="C:cytosol"/>
    <property type="evidence" value="ECO:0007669"/>
    <property type="project" value="TreeGrafter"/>
</dbReference>
<dbReference type="Pfam" id="PF00027">
    <property type="entry name" value="cNMP_binding"/>
    <property type="match status" value="1"/>
</dbReference>
<dbReference type="Gene3D" id="2.60.120.10">
    <property type="entry name" value="Jelly Rolls"/>
    <property type="match status" value="1"/>
</dbReference>
<gene>
    <name evidence="2" type="ORF">J3U88_20000</name>
</gene>
<dbReference type="SMART" id="SM00100">
    <property type="entry name" value="cNMP"/>
    <property type="match status" value="1"/>
</dbReference>
<dbReference type="PANTHER" id="PTHR24567:SF74">
    <property type="entry name" value="HTH-TYPE TRANSCRIPTIONAL REGULATOR ARCR"/>
    <property type="match status" value="1"/>
</dbReference>
<dbReference type="InterPro" id="IPR018490">
    <property type="entry name" value="cNMP-bd_dom_sf"/>
</dbReference>
<dbReference type="Gene3D" id="1.25.40.10">
    <property type="entry name" value="Tetratricopeptide repeat domain"/>
    <property type="match status" value="1"/>
</dbReference>
<dbReference type="PROSITE" id="PS00889">
    <property type="entry name" value="CNMP_BINDING_2"/>
    <property type="match status" value="1"/>
</dbReference>
<accession>A0A8J7QAD0</accession>